<organism evidence="1 2">
    <name type="scientific">Dactylosporangium roseum</name>
    <dbReference type="NCBI Taxonomy" id="47989"/>
    <lineage>
        <taxon>Bacteria</taxon>
        <taxon>Bacillati</taxon>
        <taxon>Actinomycetota</taxon>
        <taxon>Actinomycetes</taxon>
        <taxon>Micromonosporales</taxon>
        <taxon>Micromonosporaceae</taxon>
        <taxon>Dactylosporangium</taxon>
    </lineage>
</organism>
<proteinExistence type="predicted"/>
<evidence type="ECO:0000313" key="2">
    <source>
        <dbReference type="Proteomes" id="UP001058271"/>
    </source>
</evidence>
<gene>
    <name evidence="1" type="ORF">Drose_25725</name>
</gene>
<dbReference type="RefSeq" id="WP_260723933.1">
    <property type="nucleotide sequence ID" value="NZ_BAAABS010000018.1"/>
</dbReference>
<keyword evidence="2" id="KW-1185">Reference proteome</keyword>
<accession>A0ABY5Z1I3</accession>
<dbReference type="Proteomes" id="UP001058271">
    <property type="component" value="Chromosome"/>
</dbReference>
<protein>
    <submittedName>
        <fullName evidence="1">Uncharacterized protein</fullName>
    </submittedName>
</protein>
<sequence>MTALVLPIGHYLGRDASRHRVRIGARSVVLADDNTAATWMLAHGVPKLVSAQAWTAEAMRAAAGPDADRVAATMSVLVADGVLVEVATTGPDAERFARTHRLCPLLTGLGPHPEMPGWYALGRPGEPVVLVPEFAYEVWRWAPTAGSLWDAGELFAAAEGDLAILDGDLDEEPDGRDGTDDAELRLAEPDAAVTDVLYALHLLLASHTAYIDAC</sequence>
<evidence type="ECO:0000313" key="1">
    <source>
        <dbReference type="EMBL" id="UWZ34608.1"/>
    </source>
</evidence>
<reference evidence="1" key="1">
    <citation type="submission" date="2021-04" db="EMBL/GenBank/DDBJ databases">
        <title>Biosynthetic gene clusters of Dactylosporangioum roseum.</title>
        <authorList>
            <person name="Hartkoorn R.C."/>
            <person name="Beaudoing E."/>
            <person name="Hot D."/>
            <person name="Moureu S."/>
        </authorList>
    </citation>
    <scope>NUCLEOTIDE SEQUENCE</scope>
    <source>
        <strain evidence="1">NRRL B-16295</strain>
    </source>
</reference>
<name>A0ABY5Z1I3_9ACTN</name>
<dbReference type="EMBL" id="CP073721">
    <property type="protein sequence ID" value="UWZ34608.1"/>
    <property type="molecule type" value="Genomic_DNA"/>
</dbReference>